<dbReference type="OrthoDB" id="201362at2759"/>
<accession>A0A5J5ATG3</accession>
<feature type="region of interest" description="Disordered" evidence="1">
    <location>
        <begin position="79"/>
        <end position="141"/>
    </location>
</feature>
<dbReference type="AlphaFoldDB" id="A0A5J5ATG3"/>
<protein>
    <submittedName>
        <fullName evidence="2">Uncharacterized protein</fullName>
    </submittedName>
</protein>
<evidence type="ECO:0000256" key="1">
    <source>
        <dbReference type="SAM" id="MobiDB-lite"/>
    </source>
</evidence>
<feature type="compositionally biased region" description="Acidic residues" evidence="1">
    <location>
        <begin position="111"/>
        <end position="132"/>
    </location>
</feature>
<reference evidence="2 3" key="1">
    <citation type="submission" date="2019-09" db="EMBL/GenBank/DDBJ databases">
        <title>A chromosome-level genome assembly of the Chinese tupelo Nyssa sinensis.</title>
        <authorList>
            <person name="Yang X."/>
            <person name="Kang M."/>
            <person name="Yang Y."/>
            <person name="Xiong H."/>
            <person name="Wang M."/>
            <person name="Zhang Z."/>
            <person name="Wang Z."/>
            <person name="Wu H."/>
            <person name="Ma T."/>
            <person name="Liu J."/>
            <person name="Xi Z."/>
        </authorList>
    </citation>
    <scope>NUCLEOTIDE SEQUENCE [LARGE SCALE GENOMIC DNA]</scope>
    <source>
        <strain evidence="2">J267</strain>
        <tissue evidence="2">Leaf</tissue>
    </source>
</reference>
<keyword evidence="3" id="KW-1185">Reference proteome</keyword>
<dbReference type="EMBL" id="CM018041">
    <property type="protein sequence ID" value="KAA8533618.1"/>
    <property type="molecule type" value="Genomic_DNA"/>
</dbReference>
<evidence type="ECO:0000313" key="3">
    <source>
        <dbReference type="Proteomes" id="UP000325577"/>
    </source>
</evidence>
<proteinExistence type="predicted"/>
<name>A0A5J5ATG3_9ASTE</name>
<organism evidence="2 3">
    <name type="scientific">Nyssa sinensis</name>
    <dbReference type="NCBI Taxonomy" id="561372"/>
    <lineage>
        <taxon>Eukaryota</taxon>
        <taxon>Viridiplantae</taxon>
        <taxon>Streptophyta</taxon>
        <taxon>Embryophyta</taxon>
        <taxon>Tracheophyta</taxon>
        <taxon>Spermatophyta</taxon>
        <taxon>Magnoliopsida</taxon>
        <taxon>eudicotyledons</taxon>
        <taxon>Gunneridae</taxon>
        <taxon>Pentapetalae</taxon>
        <taxon>asterids</taxon>
        <taxon>Cornales</taxon>
        <taxon>Nyssaceae</taxon>
        <taxon>Nyssa</taxon>
    </lineage>
</organism>
<gene>
    <name evidence="2" type="ORF">F0562_030948</name>
</gene>
<sequence>MNFPRQSRKEHNAASLSNRFLRRPEGWGIFGFWGDDEVWREIWAVCSHPQSSCQHRRLSYMRTEAVTLSASNTAVRLICSSAHHQQQQHEENPSKQEGELSEIKEKIQNEKDDDDHDGEDQGDGVDINEETDSPSIRGSNYGLLRSGVKRNIVCF</sequence>
<evidence type="ECO:0000313" key="2">
    <source>
        <dbReference type="EMBL" id="KAA8533618.1"/>
    </source>
</evidence>
<dbReference type="Proteomes" id="UP000325577">
    <property type="component" value="Linkage Group LG18"/>
</dbReference>
<feature type="compositionally biased region" description="Basic and acidic residues" evidence="1">
    <location>
        <begin position="87"/>
        <end position="110"/>
    </location>
</feature>